<dbReference type="InParanoid" id="A0A482XPP5"/>
<dbReference type="InterPro" id="IPR036179">
    <property type="entry name" value="Ig-like_dom_sf"/>
</dbReference>
<dbReference type="Pfam" id="PF13927">
    <property type="entry name" value="Ig_3"/>
    <property type="match status" value="2"/>
</dbReference>
<evidence type="ECO:0000256" key="4">
    <source>
        <dbReference type="ARBA" id="ARBA00023136"/>
    </source>
</evidence>
<keyword evidence="4" id="KW-0472">Membrane</keyword>
<keyword evidence="9" id="KW-1185">Reference proteome</keyword>
<proteinExistence type="predicted"/>
<reference evidence="8 9" key="1">
    <citation type="journal article" date="2017" name="Gigascience">
        <title>Genome sequence of the small brown planthopper, Laodelphax striatellus.</title>
        <authorList>
            <person name="Zhu J."/>
            <person name="Jiang F."/>
            <person name="Wang X."/>
            <person name="Yang P."/>
            <person name="Bao Y."/>
            <person name="Zhao W."/>
            <person name="Wang W."/>
            <person name="Lu H."/>
            <person name="Wang Q."/>
            <person name="Cui N."/>
            <person name="Li J."/>
            <person name="Chen X."/>
            <person name="Luo L."/>
            <person name="Yu J."/>
            <person name="Kang L."/>
            <person name="Cui F."/>
        </authorList>
    </citation>
    <scope>NUCLEOTIDE SEQUENCE [LARGE SCALE GENOMIC DNA]</scope>
    <source>
        <strain evidence="8">Lst14</strain>
    </source>
</reference>
<evidence type="ECO:0000259" key="7">
    <source>
        <dbReference type="PROSITE" id="PS50835"/>
    </source>
</evidence>
<feature type="chain" id="PRO_5019759885" description="Ig-like domain-containing protein" evidence="6">
    <location>
        <begin position="28"/>
        <end position="546"/>
    </location>
</feature>
<dbReference type="InterPro" id="IPR007110">
    <property type="entry name" value="Ig-like_dom"/>
</dbReference>
<dbReference type="Proteomes" id="UP000291343">
    <property type="component" value="Unassembled WGS sequence"/>
</dbReference>
<dbReference type="PROSITE" id="PS50835">
    <property type="entry name" value="IG_LIKE"/>
    <property type="match status" value="5"/>
</dbReference>
<dbReference type="InterPro" id="IPR003599">
    <property type="entry name" value="Ig_sub"/>
</dbReference>
<gene>
    <name evidence="8" type="ORF">LSTR_LSTR009117</name>
</gene>
<comment type="subcellular location">
    <subcellularLocation>
        <location evidence="1">Membrane</location>
        <topology evidence="1">Single-pass membrane protein</topology>
    </subcellularLocation>
</comment>
<keyword evidence="3" id="KW-1133">Transmembrane helix</keyword>
<evidence type="ECO:0000256" key="5">
    <source>
        <dbReference type="ARBA" id="ARBA00023157"/>
    </source>
</evidence>
<organism evidence="8 9">
    <name type="scientific">Laodelphax striatellus</name>
    <name type="common">Small brown planthopper</name>
    <name type="synonym">Delphax striatella</name>
    <dbReference type="NCBI Taxonomy" id="195883"/>
    <lineage>
        <taxon>Eukaryota</taxon>
        <taxon>Metazoa</taxon>
        <taxon>Ecdysozoa</taxon>
        <taxon>Arthropoda</taxon>
        <taxon>Hexapoda</taxon>
        <taxon>Insecta</taxon>
        <taxon>Pterygota</taxon>
        <taxon>Neoptera</taxon>
        <taxon>Paraneoptera</taxon>
        <taxon>Hemiptera</taxon>
        <taxon>Auchenorrhyncha</taxon>
        <taxon>Fulgoroidea</taxon>
        <taxon>Delphacidae</taxon>
        <taxon>Criomorphinae</taxon>
        <taxon>Laodelphax</taxon>
    </lineage>
</organism>
<keyword evidence="2" id="KW-0812">Transmembrane</keyword>
<sequence>MKSLMFNLVFLFMVCLILHAGADWSEGDDEPENMVMVDAVLGRSAEMPCNMEPGIKEDRVYMVLWFREGSSKPLYRFDVRGRPFNKALLWSDTNAFGPRAYFVTGKRPSAALQLEAVELKDAGIYRCRVDFRNSPTRNFQVNLSVIVPPHQLMIYDNSGRELHDVVGPLSEGADLVLTCEVRGGQPSPTVSWFVNDSIVDGRISLADQNVIVNRLEVPRVRRHQLNSTYKCQASNTKLMQPAEKTIRLELNLKPLSVRLVNKPSVLLAEKEYALTCEAVGSRPQAELSWLRETYKFRRGKIEDWSNETVVTSTVTFAPVPEDDGHHLKCHGVNPKIPGSSLEDTIMLNVVYAPLVSLQLGTSLKPQHIKHGDDVYFECNIRANPREHKISWFHNGNPVVQNVSSGVIISTHSLVLQGVTRQHSGQYTCLAANERGETASQPVPLRVQFAPVCKTDEPGLVGASIEEMLRVRCEVNADPSDVSFFWQFNNSGESFEVSPTKYVSNNGTISELMYTPSSERDYGTLACWGKNSIGRQLEPCIFQVVPA</sequence>
<dbReference type="GO" id="GO:0016020">
    <property type="term" value="C:membrane"/>
    <property type="evidence" value="ECO:0007669"/>
    <property type="project" value="UniProtKB-SubCell"/>
</dbReference>
<evidence type="ECO:0000256" key="6">
    <source>
        <dbReference type="SAM" id="SignalP"/>
    </source>
</evidence>
<dbReference type="PANTHER" id="PTHR23278">
    <property type="entry name" value="SIDESTEP PROTEIN"/>
    <property type="match status" value="1"/>
</dbReference>
<feature type="domain" description="Ig-like" evidence="7">
    <location>
        <begin position="443"/>
        <end position="526"/>
    </location>
</feature>
<dbReference type="SMART" id="SM00409">
    <property type="entry name" value="IG"/>
    <property type="match status" value="4"/>
</dbReference>
<dbReference type="EMBL" id="QKKF02004374">
    <property type="protein sequence ID" value="RZF47378.1"/>
    <property type="molecule type" value="Genomic_DNA"/>
</dbReference>
<feature type="domain" description="Ig-like" evidence="7">
    <location>
        <begin position="31"/>
        <end position="144"/>
    </location>
</feature>
<name>A0A482XPP5_LAOST</name>
<feature type="domain" description="Ig-like" evidence="7">
    <location>
        <begin position="254"/>
        <end position="346"/>
    </location>
</feature>
<feature type="non-terminal residue" evidence="8">
    <location>
        <position position="546"/>
    </location>
</feature>
<dbReference type="STRING" id="195883.A0A482XPP5"/>
<evidence type="ECO:0000256" key="2">
    <source>
        <dbReference type="ARBA" id="ARBA00022692"/>
    </source>
</evidence>
<comment type="caution">
    <text evidence="8">The sequence shown here is derived from an EMBL/GenBank/DDBJ whole genome shotgun (WGS) entry which is preliminary data.</text>
</comment>
<accession>A0A482XPP5</accession>
<evidence type="ECO:0000256" key="3">
    <source>
        <dbReference type="ARBA" id="ARBA00022989"/>
    </source>
</evidence>
<dbReference type="PANTHER" id="PTHR23278:SF26">
    <property type="entry name" value="SIDESTEP III, ISOFORM O"/>
    <property type="match status" value="1"/>
</dbReference>
<dbReference type="InterPro" id="IPR003598">
    <property type="entry name" value="Ig_sub2"/>
</dbReference>
<evidence type="ECO:0000256" key="1">
    <source>
        <dbReference type="ARBA" id="ARBA00004167"/>
    </source>
</evidence>
<keyword evidence="5" id="KW-1015">Disulfide bond</keyword>
<feature type="domain" description="Ig-like" evidence="7">
    <location>
        <begin position="353"/>
        <end position="439"/>
    </location>
</feature>
<feature type="domain" description="Ig-like" evidence="7">
    <location>
        <begin position="149"/>
        <end position="247"/>
    </location>
</feature>
<dbReference type="AlphaFoldDB" id="A0A482XPP5"/>
<dbReference type="Gene3D" id="2.60.40.10">
    <property type="entry name" value="Immunoglobulins"/>
    <property type="match status" value="5"/>
</dbReference>
<dbReference type="SUPFAM" id="SSF48726">
    <property type="entry name" value="Immunoglobulin"/>
    <property type="match status" value="5"/>
</dbReference>
<keyword evidence="6" id="KW-0732">Signal</keyword>
<dbReference type="InterPro" id="IPR013106">
    <property type="entry name" value="Ig_V-set"/>
</dbReference>
<evidence type="ECO:0000313" key="9">
    <source>
        <dbReference type="Proteomes" id="UP000291343"/>
    </source>
</evidence>
<evidence type="ECO:0000313" key="8">
    <source>
        <dbReference type="EMBL" id="RZF47378.1"/>
    </source>
</evidence>
<feature type="signal peptide" evidence="6">
    <location>
        <begin position="1"/>
        <end position="27"/>
    </location>
</feature>
<dbReference type="Pfam" id="PF07686">
    <property type="entry name" value="V-set"/>
    <property type="match status" value="1"/>
</dbReference>
<dbReference type="Pfam" id="PF08205">
    <property type="entry name" value="C2-set_2"/>
    <property type="match status" value="1"/>
</dbReference>
<dbReference type="SMART" id="SM00408">
    <property type="entry name" value="IGc2"/>
    <property type="match status" value="4"/>
</dbReference>
<dbReference type="OrthoDB" id="10055806at2759"/>
<dbReference type="InterPro" id="IPR013783">
    <property type="entry name" value="Ig-like_fold"/>
</dbReference>
<protein>
    <recommendedName>
        <fullName evidence="7">Ig-like domain-containing protein</fullName>
    </recommendedName>
</protein>
<dbReference type="InterPro" id="IPR013162">
    <property type="entry name" value="CD80_C2-set"/>
</dbReference>